<evidence type="ECO:0000313" key="2">
    <source>
        <dbReference type="EMBL" id="MDQ9169545.1"/>
    </source>
</evidence>
<dbReference type="Proteomes" id="UP001225596">
    <property type="component" value="Unassembled WGS sequence"/>
</dbReference>
<organism evidence="2 3">
    <name type="scientific">Keguizhuia sedimenti</name>
    <dbReference type="NCBI Taxonomy" id="3064264"/>
    <lineage>
        <taxon>Bacteria</taxon>
        <taxon>Pseudomonadati</taxon>
        <taxon>Pseudomonadota</taxon>
        <taxon>Betaproteobacteria</taxon>
        <taxon>Burkholderiales</taxon>
        <taxon>Oxalobacteraceae</taxon>
        <taxon>Keguizhuia</taxon>
    </lineage>
</organism>
<dbReference type="EMBL" id="JAUYVH010000001">
    <property type="protein sequence ID" value="MDQ9169545.1"/>
    <property type="molecule type" value="Genomic_DNA"/>
</dbReference>
<name>A0ABU1BKM5_9BURK</name>
<evidence type="ECO:0000256" key="1">
    <source>
        <dbReference type="SAM" id="MobiDB-lite"/>
    </source>
</evidence>
<keyword evidence="3" id="KW-1185">Reference proteome</keyword>
<evidence type="ECO:0000313" key="3">
    <source>
        <dbReference type="Proteomes" id="UP001225596"/>
    </source>
</evidence>
<protein>
    <submittedName>
        <fullName evidence="2">Uncharacterized protein</fullName>
    </submittedName>
</protein>
<accession>A0ABU1BKM5</accession>
<sequence length="104" mass="11452">MSISAAQLEHLLDKLENLTSQLRSSSKSSQAELAHDDPLVELANECEFMLPSPLTAANLLETAERKINNVQVLLERAKQHEEIPPDAQFAADNEDTLVRSSAGR</sequence>
<gene>
    <name evidence="2" type="ORF">Q8A64_03875</name>
</gene>
<dbReference type="RefSeq" id="WP_338435446.1">
    <property type="nucleotide sequence ID" value="NZ_JAUYVH010000001.1"/>
</dbReference>
<feature type="region of interest" description="Disordered" evidence="1">
    <location>
        <begin position="82"/>
        <end position="104"/>
    </location>
</feature>
<comment type="caution">
    <text evidence="2">The sequence shown here is derived from an EMBL/GenBank/DDBJ whole genome shotgun (WGS) entry which is preliminary data.</text>
</comment>
<reference evidence="2 3" key="1">
    <citation type="submission" date="2023-08" db="EMBL/GenBank/DDBJ databases">
        <title>Oxalobacteraceae gen .nov., isolated from river sludge outside the plant.</title>
        <authorList>
            <person name="Zhao S.Y."/>
        </authorList>
    </citation>
    <scope>NUCLEOTIDE SEQUENCE [LARGE SCALE GENOMIC DNA]</scope>
    <source>
        <strain evidence="2 3">R-40</strain>
    </source>
</reference>
<proteinExistence type="predicted"/>